<evidence type="ECO:0000256" key="2">
    <source>
        <dbReference type="ARBA" id="ARBA00022630"/>
    </source>
</evidence>
<dbReference type="FunFam" id="3.20.20.70:FF:000029">
    <property type="entry name" value="L-lactate dehydrogenase"/>
    <property type="match status" value="1"/>
</dbReference>
<dbReference type="InterPro" id="IPR013785">
    <property type="entry name" value="Aldolase_TIM"/>
</dbReference>
<evidence type="ECO:0000256" key="1">
    <source>
        <dbReference type="ARBA" id="ARBA00001917"/>
    </source>
</evidence>
<proteinExistence type="inferred from homology"/>
<comment type="caution">
    <text evidence="7">The sequence shown here is derived from an EMBL/GenBank/DDBJ whole genome shotgun (WGS) entry which is preliminary data.</text>
</comment>
<dbReference type="Gene3D" id="3.20.20.70">
    <property type="entry name" value="Aldolase class I"/>
    <property type="match status" value="1"/>
</dbReference>
<evidence type="ECO:0000313" key="8">
    <source>
        <dbReference type="Proteomes" id="UP001595821"/>
    </source>
</evidence>
<comment type="cofactor">
    <cofactor evidence="1">
        <name>FMN</name>
        <dbReference type="ChEBI" id="CHEBI:58210"/>
    </cofactor>
</comment>
<dbReference type="InterPro" id="IPR000262">
    <property type="entry name" value="FMN-dep_DH"/>
</dbReference>
<dbReference type="EMBL" id="JBHSDJ010000131">
    <property type="protein sequence ID" value="MFC4249235.1"/>
    <property type="molecule type" value="Genomic_DNA"/>
</dbReference>
<dbReference type="PROSITE" id="PS00557">
    <property type="entry name" value="FMN_HYDROXY_ACID_DH_1"/>
    <property type="match status" value="1"/>
</dbReference>
<organism evidence="7 8">
    <name type="scientific">Natribaculum luteum</name>
    <dbReference type="NCBI Taxonomy" id="1586232"/>
    <lineage>
        <taxon>Archaea</taxon>
        <taxon>Methanobacteriati</taxon>
        <taxon>Methanobacteriota</taxon>
        <taxon>Stenosarchaea group</taxon>
        <taxon>Halobacteria</taxon>
        <taxon>Halobacteriales</taxon>
        <taxon>Natrialbaceae</taxon>
        <taxon>Natribaculum</taxon>
    </lineage>
</organism>
<evidence type="ECO:0000256" key="5">
    <source>
        <dbReference type="ARBA" id="ARBA00024042"/>
    </source>
</evidence>
<dbReference type="AlphaFoldDB" id="A0ABD5P4K5"/>
<gene>
    <name evidence="7" type="ORF">ACFOZ7_20275</name>
</gene>
<comment type="similarity">
    <text evidence="5">Belongs to the FMN-dependent alpha-hydroxy acid dehydrogenase family.</text>
</comment>
<dbReference type="PANTHER" id="PTHR10578">
    <property type="entry name" value="S -2-HYDROXY-ACID OXIDASE-RELATED"/>
    <property type="match status" value="1"/>
</dbReference>
<dbReference type="GO" id="GO:0032553">
    <property type="term" value="F:ribonucleotide binding"/>
    <property type="evidence" value="ECO:0007669"/>
    <property type="project" value="UniProtKB-ARBA"/>
</dbReference>
<dbReference type="SUPFAM" id="SSF51395">
    <property type="entry name" value="FMN-linked oxidoreductases"/>
    <property type="match status" value="1"/>
</dbReference>
<keyword evidence="4" id="KW-0560">Oxidoreductase</keyword>
<dbReference type="CDD" id="cd03332">
    <property type="entry name" value="LMO_FMN"/>
    <property type="match status" value="1"/>
</dbReference>
<name>A0ABD5P4K5_9EURY</name>
<dbReference type="Pfam" id="PF01070">
    <property type="entry name" value="FMN_dh"/>
    <property type="match status" value="1"/>
</dbReference>
<dbReference type="PIRSF" id="PIRSF000138">
    <property type="entry name" value="Al-hdrx_acd_dh"/>
    <property type="match status" value="1"/>
</dbReference>
<dbReference type="PROSITE" id="PS51349">
    <property type="entry name" value="FMN_HYDROXY_ACID_DH_2"/>
    <property type="match status" value="1"/>
</dbReference>
<dbReference type="Proteomes" id="UP001595821">
    <property type="component" value="Unassembled WGS sequence"/>
</dbReference>
<dbReference type="InterPro" id="IPR012133">
    <property type="entry name" value="Alpha-hydoxy_acid_DH_FMN"/>
</dbReference>
<protein>
    <submittedName>
        <fullName evidence="7">Lactate 2-monooxygenase</fullName>
    </submittedName>
</protein>
<feature type="domain" description="FMN hydroxy acid dehydrogenase" evidence="6">
    <location>
        <begin position="26"/>
        <end position="395"/>
    </location>
</feature>
<dbReference type="InterPro" id="IPR037396">
    <property type="entry name" value="FMN_HAD"/>
</dbReference>
<dbReference type="InterPro" id="IPR008259">
    <property type="entry name" value="FMN_hydac_DH_AS"/>
</dbReference>
<reference evidence="7 8" key="1">
    <citation type="journal article" date="2014" name="Int. J. Syst. Evol. Microbiol.">
        <title>Complete genome sequence of Corynebacterium casei LMG S-19264T (=DSM 44701T), isolated from a smear-ripened cheese.</title>
        <authorList>
            <consortium name="US DOE Joint Genome Institute (JGI-PGF)"/>
            <person name="Walter F."/>
            <person name="Albersmeier A."/>
            <person name="Kalinowski J."/>
            <person name="Ruckert C."/>
        </authorList>
    </citation>
    <scope>NUCLEOTIDE SEQUENCE [LARGE SCALE GENOMIC DNA]</scope>
    <source>
        <strain evidence="7 8">IBRC-M 10912</strain>
    </source>
</reference>
<accession>A0ABD5P4K5</accession>
<evidence type="ECO:0000256" key="3">
    <source>
        <dbReference type="ARBA" id="ARBA00022643"/>
    </source>
</evidence>
<dbReference type="InterPro" id="IPR037350">
    <property type="entry name" value="LMO_FMN"/>
</dbReference>
<dbReference type="GO" id="GO:0016614">
    <property type="term" value="F:oxidoreductase activity, acting on CH-OH group of donors"/>
    <property type="evidence" value="ECO:0007669"/>
    <property type="project" value="UniProtKB-ARBA"/>
</dbReference>
<dbReference type="RefSeq" id="WP_246972572.1">
    <property type="nucleotide sequence ID" value="NZ_CP095397.1"/>
</dbReference>
<evidence type="ECO:0000256" key="4">
    <source>
        <dbReference type="ARBA" id="ARBA00023002"/>
    </source>
</evidence>
<sequence length="403" mass="43215">MSNENSPSYGRERLVEVFTQGMLADQPPNLSPSYETLEAAAREALDPAAYAYVAGSAGAGRTADANRAAFSRWRLVPRMLRDVSSRDLSVELFGRTYPAPIALAPVGVQSIFHEDGELASARAAADLGLPFAASSVSSEPLEEIAAATGDAPAWFQLYWSSDRELTASFVERAADAGYEAIVVTVDTPVMGWRERDVEQGYLPFLDGEGVANYFSDPVFRETLAEPPEDNPDAAVMRFLDVFGDDSLTWDDLEWLCERTDLPVVVKGIVHPDDAALALEAGVDGIVVSNHGGRQVDDAVPALEALPRVVELVDGRVPVLFDSGIRRGADVLTALALGAEMVLLGRPYVYGLTIDGEDGVREVCRNVLADLDLTLALTGHTTVADVDRSVLVDAENPSTTSTTD</sequence>
<dbReference type="GO" id="GO:0043168">
    <property type="term" value="F:anion binding"/>
    <property type="evidence" value="ECO:0007669"/>
    <property type="project" value="UniProtKB-ARBA"/>
</dbReference>
<keyword evidence="2" id="KW-0285">Flavoprotein</keyword>
<dbReference type="PANTHER" id="PTHR10578:SF143">
    <property type="entry name" value="FMN-DEPENDENT ALPHA-HYDROXY ACID DEHYDROGENASE PB1A11.03"/>
    <property type="match status" value="1"/>
</dbReference>
<keyword evidence="3" id="KW-0288">FMN</keyword>
<evidence type="ECO:0000313" key="7">
    <source>
        <dbReference type="EMBL" id="MFC4249235.1"/>
    </source>
</evidence>
<dbReference type="GeneID" id="71853081"/>
<evidence type="ECO:0000259" key="6">
    <source>
        <dbReference type="PROSITE" id="PS51349"/>
    </source>
</evidence>